<dbReference type="OrthoDB" id="1898799at2759"/>
<dbReference type="InterPro" id="IPR027417">
    <property type="entry name" value="P-loop_NTPase"/>
</dbReference>
<dbReference type="GO" id="GO:0006952">
    <property type="term" value="P:defense response"/>
    <property type="evidence" value="ECO:0007669"/>
    <property type="project" value="UniProtKB-KW"/>
</dbReference>
<organism evidence="4 5">
    <name type="scientific">Kingdonia uniflora</name>
    <dbReference type="NCBI Taxonomy" id="39325"/>
    <lineage>
        <taxon>Eukaryota</taxon>
        <taxon>Viridiplantae</taxon>
        <taxon>Streptophyta</taxon>
        <taxon>Embryophyta</taxon>
        <taxon>Tracheophyta</taxon>
        <taxon>Spermatophyta</taxon>
        <taxon>Magnoliopsida</taxon>
        <taxon>Ranunculales</taxon>
        <taxon>Circaeasteraceae</taxon>
        <taxon>Kingdonia</taxon>
    </lineage>
</organism>
<proteinExistence type="predicted"/>
<keyword evidence="1" id="KW-0611">Plant defense</keyword>
<dbReference type="PANTHER" id="PTHR33463">
    <property type="entry name" value="NB-ARC DOMAIN-CONTAINING PROTEIN-RELATED"/>
    <property type="match status" value="1"/>
</dbReference>
<dbReference type="InterPro" id="IPR050905">
    <property type="entry name" value="Plant_NBS-LRR"/>
</dbReference>
<dbReference type="SUPFAM" id="SSF52540">
    <property type="entry name" value="P-loop containing nucleoside triphosphate hydrolases"/>
    <property type="match status" value="1"/>
</dbReference>
<sequence>MVLCLPSPWQRFGKKLDELLAQGNIFSSVSNPAPVPPRVAEHFDAFASRETTKKKVIQALMDDTTNLIGIYGIGGIGKATLMKEIRKQVEETKLFDKIVFATVSQNPDLRGIQTRISESMDIKIKEQSIPARAAILSAKLKQEKSILLMLDDLWKRLELNDVGIILSEAGENICKVLITSRKLDVSDSMNTTENIKSNLVESDPVVIVEGLNATDPAQVLVPYVGGPPVNPQPLNTRTRLDQLEEKMQALSRIIDQVTILEERLDGFSDDQAHMGERLVTLEGVVEGNMATLLDQVAELFSKNEGYQARSGGDQGHGQSRSGGVSTGGASGSNSRREYHRPRNNGGASSSSRFQGHPGNLKYFLCGGK</sequence>
<evidence type="ECO:0000259" key="3">
    <source>
        <dbReference type="Pfam" id="PF00931"/>
    </source>
</evidence>
<protein>
    <recommendedName>
        <fullName evidence="3">NB-ARC domain-containing protein</fullName>
    </recommendedName>
</protein>
<feature type="region of interest" description="Disordered" evidence="2">
    <location>
        <begin position="307"/>
        <end position="355"/>
    </location>
</feature>
<evidence type="ECO:0000313" key="5">
    <source>
        <dbReference type="Proteomes" id="UP000541444"/>
    </source>
</evidence>
<feature type="domain" description="NB-ARC" evidence="3">
    <location>
        <begin position="49"/>
        <end position="203"/>
    </location>
</feature>
<evidence type="ECO:0000313" key="4">
    <source>
        <dbReference type="EMBL" id="KAF6168720.1"/>
    </source>
</evidence>
<dbReference type="AlphaFoldDB" id="A0A7J7NNV9"/>
<comment type="caution">
    <text evidence="4">The sequence shown here is derived from an EMBL/GenBank/DDBJ whole genome shotgun (WGS) entry which is preliminary data.</text>
</comment>
<dbReference type="Gene3D" id="3.40.50.300">
    <property type="entry name" value="P-loop containing nucleotide triphosphate hydrolases"/>
    <property type="match status" value="1"/>
</dbReference>
<dbReference type="InterPro" id="IPR002182">
    <property type="entry name" value="NB-ARC"/>
</dbReference>
<evidence type="ECO:0000256" key="2">
    <source>
        <dbReference type="SAM" id="MobiDB-lite"/>
    </source>
</evidence>
<dbReference type="Pfam" id="PF00931">
    <property type="entry name" value="NB-ARC"/>
    <property type="match status" value="1"/>
</dbReference>
<dbReference type="EMBL" id="JACGCM010000684">
    <property type="protein sequence ID" value="KAF6168720.1"/>
    <property type="molecule type" value="Genomic_DNA"/>
</dbReference>
<accession>A0A7J7NNV9</accession>
<evidence type="ECO:0000256" key="1">
    <source>
        <dbReference type="ARBA" id="ARBA00022821"/>
    </source>
</evidence>
<name>A0A7J7NNV9_9MAGN</name>
<dbReference type="Proteomes" id="UP000541444">
    <property type="component" value="Unassembled WGS sequence"/>
</dbReference>
<dbReference type="PANTHER" id="PTHR33463:SF218">
    <property type="entry name" value="DISEASE RESISTANCE PROTEIN RPS2-LIKE"/>
    <property type="match status" value="1"/>
</dbReference>
<gene>
    <name evidence="4" type="ORF">GIB67_013102</name>
</gene>
<reference evidence="4 5" key="1">
    <citation type="journal article" date="2020" name="IScience">
        <title>Genome Sequencing of the Endangered Kingdonia uniflora (Circaeasteraceae, Ranunculales) Reveals Potential Mechanisms of Evolutionary Specialization.</title>
        <authorList>
            <person name="Sun Y."/>
            <person name="Deng T."/>
            <person name="Zhang A."/>
            <person name="Moore M.J."/>
            <person name="Landis J.B."/>
            <person name="Lin N."/>
            <person name="Zhang H."/>
            <person name="Zhang X."/>
            <person name="Huang J."/>
            <person name="Zhang X."/>
            <person name="Sun H."/>
            <person name="Wang H."/>
        </authorList>
    </citation>
    <scope>NUCLEOTIDE SEQUENCE [LARGE SCALE GENOMIC DNA]</scope>
    <source>
        <strain evidence="4">TB1705</strain>
        <tissue evidence="4">Leaf</tissue>
    </source>
</reference>
<keyword evidence="5" id="KW-1185">Reference proteome</keyword>
<dbReference type="PRINTS" id="PR00364">
    <property type="entry name" value="DISEASERSIST"/>
</dbReference>
<dbReference type="FunFam" id="3.40.50.300:FF:001091">
    <property type="entry name" value="Probable disease resistance protein At1g61300"/>
    <property type="match status" value="1"/>
</dbReference>
<dbReference type="GO" id="GO:0043531">
    <property type="term" value="F:ADP binding"/>
    <property type="evidence" value="ECO:0007669"/>
    <property type="project" value="InterPro"/>
</dbReference>